<comment type="caution">
    <text evidence="2">The sequence shown here is derived from an EMBL/GenBank/DDBJ whole genome shotgun (WGS) entry which is preliminary data.</text>
</comment>
<dbReference type="PANTHER" id="PTHR35908">
    <property type="entry name" value="HYPOTHETICAL FUSION PROTEIN"/>
    <property type="match status" value="1"/>
</dbReference>
<organism evidence="2 3">
    <name type="scientific">Catellatospora bangladeshensis</name>
    <dbReference type="NCBI Taxonomy" id="310355"/>
    <lineage>
        <taxon>Bacteria</taxon>
        <taxon>Bacillati</taxon>
        <taxon>Actinomycetota</taxon>
        <taxon>Actinomycetes</taxon>
        <taxon>Micromonosporales</taxon>
        <taxon>Micromonosporaceae</taxon>
        <taxon>Catellatospora</taxon>
    </lineage>
</organism>
<dbReference type="PANTHER" id="PTHR35908:SF1">
    <property type="entry name" value="CONSERVED PROTEIN"/>
    <property type="match status" value="1"/>
</dbReference>
<keyword evidence="3" id="KW-1185">Reference proteome</keyword>
<evidence type="ECO:0000313" key="3">
    <source>
        <dbReference type="Proteomes" id="UP000601223"/>
    </source>
</evidence>
<dbReference type="PROSITE" id="PS51819">
    <property type="entry name" value="VOC"/>
    <property type="match status" value="1"/>
</dbReference>
<dbReference type="Proteomes" id="UP000601223">
    <property type="component" value="Unassembled WGS sequence"/>
</dbReference>
<protein>
    <submittedName>
        <fullName evidence="2">Glyoxalase</fullName>
    </submittedName>
</protein>
<evidence type="ECO:0000259" key="1">
    <source>
        <dbReference type="PROSITE" id="PS51819"/>
    </source>
</evidence>
<dbReference type="EMBL" id="BONF01000001">
    <property type="protein sequence ID" value="GIF78716.1"/>
    <property type="molecule type" value="Genomic_DNA"/>
</dbReference>
<dbReference type="Pfam" id="PF18029">
    <property type="entry name" value="Glyoxalase_6"/>
    <property type="match status" value="1"/>
</dbReference>
<reference evidence="2 3" key="1">
    <citation type="submission" date="2021-01" db="EMBL/GenBank/DDBJ databases">
        <title>Whole genome shotgun sequence of Catellatospora bangladeshensis NBRC 107357.</title>
        <authorList>
            <person name="Komaki H."/>
            <person name="Tamura T."/>
        </authorList>
    </citation>
    <scope>NUCLEOTIDE SEQUENCE [LARGE SCALE GENOMIC DNA]</scope>
    <source>
        <strain evidence="2 3">NBRC 107357</strain>
    </source>
</reference>
<evidence type="ECO:0000313" key="2">
    <source>
        <dbReference type="EMBL" id="GIF78716.1"/>
    </source>
</evidence>
<sequence length="116" mass="12976">MGLRWQGTAVDAGDPARLARWWAEVLHFQILEERPDAVSIAPDQGEYPGMMFVRAPDAKVGRNRLPLELDSDDLVSDIERLMDMGARHVPAQPAGAGWTLLADPEGNEFRLFPPRR</sequence>
<dbReference type="InterPro" id="IPR037523">
    <property type="entry name" value="VOC_core"/>
</dbReference>
<dbReference type="InterPro" id="IPR041581">
    <property type="entry name" value="Glyoxalase_6"/>
</dbReference>
<name>A0A8J3NGZ5_9ACTN</name>
<feature type="domain" description="VOC" evidence="1">
    <location>
        <begin position="4"/>
        <end position="114"/>
    </location>
</feature>
<gene>
    <name evidence="2" type="ORF">Cba03nite_00650</name>
</gene>
<dbReference type="CDD" id="cd06587">
    <property type="entry name" value="VOC"/>
    <property type="match status" value="1"/>
</dbReference>
<dbReference type="RefSeq" id="WP_203740297.1">
    <property type="nucleotide sequence ID" value="NZ_BONF01000001.1"/>
</dbReference>
<dbReference type="Gene3D" id="3.10.180.10">
    <property type="entry name" value="2,3-Dihydroxybiphenyl 1,2-Dioxygenase, domain 1"/>
    <property type="match status" value="1"/>
</dbReference>
<dbReference type="AlphaFoldDB" id="A0A8J3NGZ5"/>
<dbReference type="SUPFAM" id="SSF54593">
    <property type="entry name" value="Glyoxalase/Bleomycin resistance protein/Dihydroxybiphenyl dioxygenase"/>
    <property type="match status" value="1"/>
</dbReference>
<proteinExistence type="predicted"/>
<accession>A0A8J3NGZ5</accession>
<dbReference type="InterPro" id="IPR029068">
    <property type="entry name" value="Glyas_Bleomycin-R_OHBP_Dase"/>
</dbReference>